<evidence type="ECO:0000313" key="2">
    <source>
        <dbReference type="Proteomes" id="UP000824120"/>
    </source>
</evidence>
<sequence length="256" mass="30281">MEDFINIMSKNAYYIIVKDVYAYQMRPLIYDAKFKPGEETTQVMAWISFPQLLPTFYGKETLFSLGSPVGKPVQLDLATINKTRPSCARVKIQVDRITNHPKWVEKEVISLRKQSTMIEKIKIHYDFLPKYCHTCKLQQGHNEEECRTIHPELKYAKEQELQEEGEIPQHHNQERNHQINRRHKITHEDIQDNQSKLEEVDKNTNLKEENLAQKNKQILINQSSQIIGFKLYNIGSQRASPHYFLYRERFSHARPT</sequence>
<dbReference type="InterPro" id="IPR040256">
    <property type="entry name" value="At4g02000-like"/>
</dbReference>
<comment type="caution">
    <text evidence="1">The sequence shown here is derived from an EMBL/GenBank/DDBJ whole genome shotgun (WGS) entry which is preliminary data.</text>
</comment>
<dbReference type="EMBL" id="JACXVP010000011">
    <property type="protein sequence ID" value="KAG5576015.1"/>
    <property type="molecule type" value="Genomic_DNA"/>
</dbReference>
<proteinExistence type="predicted"/>
<evidence type="ECO:0008006" key="3">
    <source>
        <dbReference type="Google" id="ProtNLM"/>
    </source>
</evidence>
<keyword evidence="2" id="KW-1185">Reference proteome</keyword>
<reference evidence="1 2" key="1">
    <citation type="submission" date="2020-09" db="EMBL/GenBank/DDBJ databases">
        <title>De no assembly of potato wild relative species, Solanum commersonii.</title>
        <authorList>
            <person name="Cho K."/>
        </authorList>
    </citation>
    <scope>NUCLEOTIDE SEQUENCE [LARGE SCALE GENOMIC DNA]</scope>
    <source>
        <strain evidence="1">LZ3.2</strain>
        <tissue evidence="1">Leaf</tissue>
    </source>
</reference>
<dbReference type="PANTHER" id="PTHR31286">
    <property type="entry name" value="GLYCINE-RICH CELL WALL STRUCTURAL PROTEIN 1.8-LIKE"/>
    <property type="match status" value="1"/>
</dbReference>
<evidence type="ECO:0000313" key="1">
    <source>
        <dbReference type="EMBL" id="KAG5576015.1"/>
    </source>
</evidence>
<dbReference type="PANTHER" id="PTHR31286:SF79">
    <property type="entry name" value="N-6 ADENINE-SPECIFIC DNA METHYLASE"/>
    <property type="match status" value="1"/>
</dbReference>
<dbReference type="AlphaFoldDB" id="A0A9J5WLA4"/>
<name>A0A9J5WLA4_SOLCO</name>
<accession>A0A9J5WLA4</accession>
<dbReference type="Proteomes" id="UP000824120">
    <property type="component" value="Chromosome 11"/>
</dbReference>
<gene>
    <name evidence="1" type="ORF">H5410_056149</name>
</gene>
<organism evidence="1 2">
    <name type="scientific">Solanum commersonii</name>
    <name type="common">Commerson's wild potato</name>
    <name type="synonym">Commerson's nightshade</name>
    <dbReference type="NCBI Taxonomy" id="4109"/>
    <lineage>
        <taxon>Eukaryota</taxon>
        <taxon>Viridiplantae</taxon>
        <taxon>Streptophyta</taxon>
        <taxon>Embryophyta</taxon>
        <taxon>Tracheophyta</taxon>
        <taxon>Spermatophyta</taxon>
        <taxon>Magnoliopsida</taxon>
        <taxon>eudicotyledons</taxon>
        <taxon>Gunneridae</taxon>
        <taxon>Pentapetalae</taxon>
        <taxon>asterids</taxon>
        <taxon>lamiids</taxon>
        <taxon>Solanales</taxon>
        <taxon>Solanaceae</taxon>
        <taxon>Solanoideae</taxon>
        <taxon>Solaneae</taxon>
        <taxon>Solanum</taxon>
    </lineage>
</organism>
<protein>
    <recommendedName>
        <fullName evidence="3">DUF4283 domain-containing protein</fullName>
    </recommendedName>
</protein>